<evidence type="ECO:0000256" key="1">
    <source>
        <dbReference type="SAM" id="MobiDB-lite"/>
    </source>
</evidence>
<feature type="signal peptide" evidence="2">
    <location>
        <begin position="1"/>
        <end position="20"/>
    </location>
</feature>
<evidence type="ECO:0000313" key="4">
    <source>
        <dbReference type="Proteomes" id="UP000254572"/>
    </source>
</evidence>
<reference evidence="3 4" key="1">
    <citation type="submission" date="2018-06" db="EMBL/GenBank/DDBJ databases">
        <authorList>
            <consortium name="Pathogen Informatics"/>
            <person name="Doyle S."/>
        </authorList>
    </citation>
    <scope>NUCLEOTIDE SEQUENCE [LARGE SCALE GENOMIC DNA]</scope>
    <source>
        <strain evidence="3 4">NCTC13294</strain>
    </source>
</reference>
<keyword evidence="2" id="KW-0732">Signal</keyword>
<feature type="chain" id="PRO_5016797166" evidence="2">
    <location>
        <begin position="21"/>
        <end position="200"/>
    </location>
</feature>
<keyword evidence="4" id="KW-1185">Reference proteome</keyword>
<organism evidence="3 4">
    <name type="scientific">Cardiobacterium valvarum</name>
    <dbReference type="NCBI Taxonomy" id="194702"/>
    <lineage>
        <taxon>Bacteria</taxon>
        <taxon>Pseudomonadati</taxon>
        <taxon>Pseudomonadota</taxon>
        <taxon>Gammaproteobacteria</taxon>
        <taxon>Cardiobacteriales</taxon>
        <taxon>Cardiobacteriaceae</taxon>
        <taxon>Cardiobacterium</taxon>
    </lineage>
</organism>
<dbReference type="RefSeq" id="WP_115612459.1">
    <property type="nucleotide sequence ID" value="NZ_UFUW01000001.1"/>
</dbReference>
<proteinExistence type="predicted"/>
<protein>
    <submittedName>
        <fullName evidence="3">Uncharacterized protein</fullName>
    </submittedName>
</protein>
<dbReference type="AlphaFoldDB" id="A0A381EEJ0"/>
<dbReference type="NCBIfam" id="NF047650">
    <property type="entry name" value="lipo_NMCC_0638"/>
    <property type="match status" value="1"/>
</dbReference>
<dbReference type="OrthoDB" id="6089555at2"/>
<evidence type="ECO:0000256" key="2">
    <source>
        <dbReference type="SAM" id="SignalP"/>
    </source>
</evidence>
<feature type="compositionally biased region" description="Basic and acidic residues" evidence="1">
    <location>
        <begin position="130"/>
        <end position="140"/>
    </location>
</feature>
<name>A0A381EEJ0_9GAMM</name>
<sequence>MKKIPLLLLAAALLMQATTAQVLKPEAKAAAQADDFNTAYLNFCIKHLPNLNDLRKKLEDAPQLPVQRAEYFLRGQDGSVWAVPTPHNDTLILAIPAEKNICTLYARHADIARVEEAFATIGNTTPDGATGEKIRDEHTTGKAGHSSHTIAYQWQLPDTGRKMLISLTTAPDSDMQITASAAILRDESKPQSSPAAPYTP</sequence>
<gene>
    <name evidence="3" type="ORF">NCTC13294_02361</name>
</gene>
<dbReference type="Proteomes" id="UP000254572">
    <property type="component" value="Unassembled WGS sequence"/>
</dbReference>
<dbReference type="EMBL" id="UFUW01000001">
    <property type="protein sequence ID" value="SUX25319.1"/>
    <property type="molecule type" value="Genomic_DNA"/>
</dbReference>
<accession>A0A381EEJ0</accession>
<evidence type="ECO:0000313" key="3">
    <source>
        <dbReference type="EMBL" id="SUX25319.1"/>
    </source>
</evidence>
<feature type="region of interest" description="Disordered" evidence="1">
    <location>
        <begin position="123"/>
        <end position="146"/>
    </location>
</feature>